<organism evidence="1 2">
    <name type="scientific">Neurospora intermedia</name>
    <dbReference type="NCBI Taxonomy" id="5142"/>
    <lineage>
        <taxon>Eukaryota</taxon>
        <taxon>Fungi</taxon>
        <taxon>Dikarya</taxon>
        <taxon>Ascomycota</taxon>
        <taxon>Pezizomycotina</taxon>
        <taxon>Sordariomycetes</taxon>
        <taxon>Sordariomycetidae</taxon>
        <taxon>Sordariales</taxon>
        <taxon>Sordariaceae</taxon>
        <taxon>Neurospora</taxon>
    </lineage>
</organism>
<comment type="caution">
    <text evidence="1">The sequence shown here is derived from an EMBL/GenBank/DDBJ whole genome shotgun (WGS) entry which is preliminary data.</text>
</comment>
<gene>
    <name evidence="1" type="ORF">QR685DRAFT_593476</name>
</gene>
<dbReference type="EMBL" id="JAVLET010000001">
    <property type="protein sequence ID" value="KAL0474739.1"/>
    <property type="molecule type" value="Genomic_DNA"/>
</dbReference>
<sequence length="110" mass="12250">MPFSILLRSFPLLPPSISGQALPQICPSIQLAPAPAAPPSTRDADSSDGHLSFYHVFYLRWRKVATQKRLDFAVRSLACSSSFDCRRAALNCARPPRQFQFRSSQGWARG</sequence>
<evidence type="ECO:0008006" key="3">
    <source>
        <dbReference type="Google" id="ProtNLM"/>
    </source>
</evidence>
<accession>A0ABR3DQ07</accession>
<keyword evidence="2" id="KW-1185">Reference proteome</keyword>
<reference evidence="1 2" key="1">
    <citation type="submission" date="2023-09" db="EMBL/GenBank/DDBJ databases">
        <title>Multi-omics analysis of a traditional fermented food reveals byproduct-associated fungal strains for waste-to-food upcycling.</title>
        <authorList>
            <consortium name="Lawrence Berkeley National Laboratory"/>
            <person name="Rekdal V.M."/>
            <person name="Villalobos-Escobedo J.M."/>
            <person name="Rodriguez-Valeron N."/>
            <person name="Garcia M.O."/>
            <person name="Vasquez D.P."/>
            <person name="Damayanti I."/>
            <person name="Sorensen P.M."/>
            <person name="Baidoo E.E."/>
            <person name="De Carvalho A.C."/>
            <person name="Riley R."/>
            <person name="Lipzen A."/>
            <person name="He G."/>
            <person name="Yan M."/>
            <person name="Haridas S."/>
            <person name="Daum C."/>
            <person name="Yoshinaga Y."/>
            <person name="Ng V."/>
            <person name="Grigoriev I.V."/>
            <person name="Munk R."/>
            <person name="Nuraida L."/>
            <person name="Wijaya C.H."/>
            <person name="Morales P.-C."/>
            <person name="Keasling J.D."/>
        </authorList>
    </citation>
    <scope>NUCLEOTIDE SEQUENCE [LARGE SCALE GENOMIC DNA]</scope>
    <source>
        <strain evidence="1 2">FGSC 2613</strain>
    </source>
</reference>
<evidence type="ECO:0000313" key="1">
    <source>
        <dbReference type="EMBL" id="KAL0474739.1"/>
    </source>
</evidence>
<dbReference type="Proteomes" id="UP001451303">
    <property type="component" value="Unassembled WGS sequence"/>
</dbReference>
<name>A0ABR3DQ07_NEUIN</name>
<protein>
    <recommendedName>
        <fullName evidence="3">Secreted protein</fullName>
    </recommendedName>
</protein>
<proteinExistence type="predicted"/>
<evidence type="ECO:0000313" key="2">
    <source>
        <dbReference type="Proteomes" id="UP001451303"/>
    </source>
</evidence>